<evidence type="ECO:0000256" key="1">
    <source>
        <dbReference type="SAM" id="Phobius"/>
    </source>
</evidence>
<evidence type="ECO:0000313" key="3">
    <source>
        <dbReference type="Proteomes" id="UP000198866"/>
    </source>
</evidence>
<proteinExistence type="predicted"/>
<dbReference type="EMBL" id="FNYE01000046">
    <property type="protein sequence ID" value="SEK09992.1"/>
    <property type="molecule type" value="Genomic_DNA"/>
</dbReference>
<keyword evidence="1" id="KW-1133">Transmembrane helix</keyword>
<dbReference type="AlphaFoldDB" id="A0A1H7ED38"/>
<reference evidence="3" key="1">
    <citation type="submission" date="2016-10" db="EMBL/GenBank/DDBJ databases">
        <authorList>
            <person name="Varghese N."/>
            <person name="Submissions S."/>
        </authorList>
    </citation>
    <scope>NUCLEOTIDE SEQUENCE [LARGE SCALE GENOMIC DNA]</scope>
    <source>
        <strain evidence="3">LMG 26031</strain>
    </source>
</reference>
<dbReference type="Proteomes" id="UP000198866">
    <property type="component" value="Unassembled WGS sequence"/>
</dbReference>
<keyword evidence="1" id="KW-0472">Membrane</keyword>
<gene>
    <name evidence="2" type="ORF">SAMN05192539_104636</name>
</gene>
<evidence type="ECO:0000313" key="2">
    <source>
        <dbReference type="EMBL" id="SEK09992.1"/>
    </source>
</evidence>
<organism evidence="2 3">
    <name type="scientific">Paraburkholderia diazotrophica</name>
    <dbReference type="NCBI Taxonomy" id="667676"/>
    <lineage>
        <taxon>Bacteria</taxon>
        <taxon>Pseudomonadati</taxon>
        <taxon>Pseudomonadota</taxon>
        <taxon>Betaproteobacteria</taxon>
        <taxon>Burkholderiales</taxon>
        <taxon>Burkholderiaceae</taxon>
        <taxon>Paraburkholderia</taxon>
    </lineage>
</organism>
<protein>
    <recommendedName>
        <fullName evidence="4">Pilus assembly protein, PilO</fullName>
    </recommendedName>
</protein>
<dbReference type="STRING" id="667676.SAMN05192539_104636"/>
<keyword evidence="1" id="KW-0812">Transmembrane</keyword>
<accession>A0A1H7ED38</accession>
<evidence type="ECO:0008006" key="4">
    <source>
        <dbReference type="Google" id="ProtNLM"/>
    </source>
</evidence>
<keyword evidence="3" id="KW-1185">Reference proteome</keyword>
<feature type="transmembrane region" description="Helical" evidence="1">
    <location>
        <begin position="26"/>
        <end position="48"/>
    </location>
</feature>
<name>A0A1H7ED38_9BURK</name>
<sequence length="193" mass="20790">MNEPLMNADSVRERLLTLRFELVRRFGVPGLAGVVLLCAAAIVANGAMRMQAGTRDLSNEVSPARAAKKADVAGDARASADAAMLETLPELFPRFAHSADDIAAILARAGENNLTVGSAEYLVVADSGGRYVRYQMLLPVKDQYGAIRRFLASVLNNLPNAALREIHVERPAVDGSVLDARVRFELVYGTARP</sequence>